<dbReference type="SUPFAM" id="SSF53448">
    <property type="entry name" value="Nucleotide-diphospho-sugar transferases"/>
    <property type="match status" value="1"/>
</dbReference>
<name>A0A1J0AFR5_9CYAN</name>
<dbReference type="InterPro" id="IPR029044">
    <property type="entry name" value="Nucleotide-diphossugar_trans"/>
</dbReference>
<dbReference type="STRING" id="1188229.GlitD10_2446"/>
<keyword evidence="1" id="KW-0489">Methyltransferase</keyword>
<dbReference type="KEGG" id="glt:GlitD10_2446"/>
<gene>
    <name evidence="1" type="ORF">GlitD10_2446</name>
</gene>
<keyword evidence="1" id="KW-0808">Transferase</keyword>
<proteinExistence type="predicted"/>
<organism evidence="1 2">
    <name type="scientific">Gloeomargarita lithophora Alchichica-D10</name>
    <dbReference type="NCBI Taxonomy" id="1188229"/>
    <lineage>
        <taxon>Bacteria</taxon>
        <taxon>Bacillati</taxon>
        <taxon>Cyanobacteriota</taxon>
        <taxon>Cyanophyceae</taxon>
        <taxon>Gloeomargaritales</taxon>
        <taxon>Gloeomargaritaceae</taxon>
        <taxon>Gloeomargarita</taxon>
    </lineage>
</organism>
<dbReference type="Gene3D" id="3.90.550.10">
    <property type="entry name" value="Spore Coat Polysaccharide Biosynthesis Protein SpsA, Chain A"/>
    <property type="match status" value="1"/>
</dbReference>
<dbReference type="GO" id="GO:0032259">
    <property type="term" value="P:methylation"/>
    <property type="evidence" value="ECO:0007669"/>
    <property type="project" value="UniProtKB-KW"/>
</dbReference>
<keyword evidence="2" id="KW-1185">Reference proteome</keyword>
<dbReference type="GO" id="GO:0008168">
    <property type="term" value="F:methyltransferase activity"/>
    <property type="evidence" value="ECO:0007669"/>
    <property type="project" value="UniProtKB-KW"/>
</dbReference>
<reference evidence="1 2" key="1">
    <citation type="submission" date="2016-10" db="EMBL/GenBank/DDBJ databases">
        <title>Description of Gloeomargarita lithophora gen. nov., sp. nov., a thylakoid-bearing basal-branching cyanobacterium with intracellular carbonates, and proposal for Gloeomargaritales ord. nov.</title>
        <authorList>
            <person name="Moreira D."/>
            <person name="Tavera R."/>
            <person name="Benzerara K."/>
            <person name="Skouri-Panet F."/>
            <person name="Couradeau E."/>
            <person name="Gerard E."/>
            <person name="Loussert C."/>
            <person name="Novelo E."/>
            <person name="Zivanovic Y."/>
            <person name="Lopez-Garcia P."/>
        </authorList>
    </citation>
    <scope>NUCLEOTIDE SEQUENCE [LARGE SCALE GENOMIC DNA]</scope>
    <source>
        <strain evidence="1 2">D10</strain>
    </source>
</reference>
<evidence type="ECO:0000313" key="1">
    <source>
        <dbReference type="EMBL" id="APB34782.1"/>
    </source>
</evidence>
<accession>A0A1J0AFR5</accession>
<dbReference type="AlphaFoldDB" id="A0A1J0AFR5"/>
<dbReference type="Proteomes" id="UP000180235">
    <property type="component" value="Chromosome"/>
</dbReference>
<protein>
    <submittedName>
        <fullName evidence="1">Methyltransferase FkbM</fullName>
    </submittedName>
</protein>
<dbReference type="EMBL" id="CP017675">
    <property type="protein sequence ID" value="APB34782.1"/>
    <property type="molecule type" value="Genomic_DNA"/>
</dbReference>
<sequence length="328" mass="38789">MGLNTPVAFLIFRRPDLTQRVFQRIRQAQPQQLFVVADGPRNEAEAIQCAQARAVIEQVDWDCEVLTNYADENLGCKKRVASGISWVFSQVESAIILEDDCLPAPTFFSFCETLLQHYKNDERICMISGNNFQRGIQRNPYSYYFSKYPHIWGWATWRRAWQYWSDDPQQWTIFRKNQLLQSIHPNPDEYQYWVRIFDDIFYRQHPDTWDYLWTFACWSQGGLTILPRVNLVTNIGFRADATHTKMENSTNAYIPMFDISEVNHPPFHVINSQADEYSLGFCFDVNFAEPKNWIQITFKQYKILVKKIIKTLKKLNNFDSIKLIFVSR</sequence>
<evidence type="ECO:0000313" key="2">
    <source>
        <dbReference type="Proteomes" id="UP000180235"/>
    </source>
</evidence>